<dbReference type="SUPFAM" id="SSF53448">
    <property type="entry name" value="Nucleotide-diphospho-sugar transferases"/>
    <property type="match status" value="1"/>
</dbReference>
<gene>
    <name evidence="13" type="ORF">SAMN02745189_02297</name>
</gene>
<keyword evidence="3" id="KW-0328">Glycosyltransferase</keyword>
<feature type="domain" description="Glycosyltransferase 2-like" evidence="12">
    <location>
        <begin position="38"/>
        <end position="153"/>
    </location>
</feature>
<evidence type="ECO:0000256" key="10">
    <source>
        <dbReference type="ARBA" id="ARBA00040345"/>
    </source>
</evidence>
<dbReference type="Proteomes" id="UP000184206">
    <property type="component" value="Unassembled WGS sequence"/>
</dbReference>
<evidence type="ECO:0000256" key="7">
    <source>
        <dbReference type="ARBA" id="ARBA00037281"/>
    </source>
</evidence>
<keyword evidence="6 11" id="KW-0472">Membrane</keyword>
<dbReference type="GO" id="GO:0005886">
    <property type="term" value="C:plasma membrane"/>
    <property type="evidence" value="ECO:0007669"/>
    <property type="project" value="UniProtKB-SubCell"/>
</dbReference>
<dbReference type="AlphaFoldDB" id="A0A1M7JGU4"/>
<keyword evidence="2" id="KW-1003">Cell membrane</keyword>
<dbReference type="InterPro" id="IPR029044">
    <property type="entry name" value="Nucleotide-diphossugar_trans"/>
</dbReference>
<dbReference type="GO" id="GO:0016757">
    <property type="term" value="F:glycosyltransferase activity"/>
    <property type="evidence" value="ECO:0007669"/>
    <property type="project" value="UniProtKB-KW"/>
</dbReference>
<evidence type="ECO:0000313" key="13">
    <source>
        <dbReference type="EMBL" id="SHM52234.1"/>
    </source>
</evidence>
<dbReference type="Pfam" id="PF00535">
    <property type="entry name" value="Glycos_transf_2"/>
    <property type="match status" value="1"/>
</dbReference>
<keyword evidence="11" id="KW-0812">Transmembrane</keyword>
<evidence type="ECO:0000313" key="14">
    <source>
        <dbReference type="Proteomes" id="UP000184206"/>
    </source>
</evidence>
<dbReference type="PANTHER" id="PTHR43646">
    <property type="entry name" value="GLYCOSYLTRANSFERASE"/>
    <property type="match status" value="1"/>
</dbReference>
<proteinExistence type="inferred from homology"/>
<name>A0A1M7JGU4_9BACL</name>
<evidence type="ECO:0000256" key="9">
    <source>
        <dbReference type="ARBA" id="ARBA00038120"/>
    </source>
</evidence>
<reference evidence="13 14" key="1">
    <citation type="submission" date="2016-11" db="EMBL/GenBank/DDBJ databases">
        <authorList>
            <person name="Jaros S."/>
            <person name="Januszkiewicz K."/>
            <person name="Wedrychowicz H."/>
        </authorList>
    </citation>
    <scope>NUCLEOTIDE SEQUENCE [LARGE SCALE GENOMIC DNA]</scope>
    <source>
        <strain evidence="13 14">DSM 16010</strain>
    </source>
</reference>
<comment type="function">
    <text evidence="7">Catalyzes the glycosylation of 4,4'-diaponeurosporenoate, i.e. the esterification of glucose at the C1'' position with the carboxyl group of 4,4'-diaponeurosporenic acid, to form glycosyl-4,4'-diaponeurosporenoate. This is a step in the biosynthesis of staphyloxanthin, an orange pigment present in most staphylococci strains.</text>
</comment>
<accession>A0A1M7JGU4</accession>
<protein>
    <recommendedName>
        <fullName evidence="10">4,4'-diaponeurosporenoate glycosyltransferase</fullName>
    </recommendedName>
</protein>
<feature type="transmembrane region" description="Helical" evidence="11">
    <location>
        <begin position="299"/>
        <end position="320"/>
    </location>
</feature>
<comment type="subcellular location">
    <subcellularLocation>
        <location evidence="1">Cell membrane</location>
    </subcellularLocation>
</comment>
<evidence type="ECO:0000256" key="6">
    <source>
        <dbReference type="ARBA" id="ARBA00023136"/>
    </source>
</evidence>
<keyword evidence="14" id="KW-1185">Reference proteome</keyword>
<dbReference type="PANTHER" id="PTHR43646:SF2">
    <property type="entry name" value="GLYCOSYLTRANSFERASE 2-LIKE DOMAIN-CONTAINING PROTEIN"/>
    <property type="match status" value="1"/>
</dbReference>
<evidence type="ECO:0000256" key="11">
    <source>
        <dbReference type="SAM" id="Phobius"/>
    </source>
</evidence>
<keyword evidence="5" id="KW-0125">Carotenoid biosynthesis</keyword>
<comment type="similarity">
    <text evidence="9">Belongs to the glycosyltransferase 2 family. CrtQ subfamily.</text>
</comment>
<evidence type="ECO:0000259" key="12">
    <source>
        <dbReference type="Pfam" id="PF00535"/>
    </source>
</evidence>
<dbReference type="GO" id="GO:0016117">
    <property type="term" value="P:carotenoid biosynthetic process"/>
    <property type="evidence" value="ECO:0007669"/>
    <property type="project" value="UniProtKB-KW"/>
</dbReference>
<feature type="transmembrane region" description="Helical" evidence="11">
    <location>
        <begin position="332"/>
        <end position="354"/>
    </location>
</feature>
<organism evidence="13 14">
    <name type="scientific">Lacicoccus alkaliphilus DSM 16010</name>
    <dbReference type="NCBI Taxonomy" id="1123231"/>
    <lineage>
        <taxon>Bacteria</taxon>
        <taxon>Bacillati</taxon>
        <taxon>Bacillota</taxon>
        <taxon>Bacilli</taxon>
        <taxon>Bacillales</taxon>
        <taxon>Salinicoccaceae</taxon>
        <taxon>Lacicoccus</taxon>
    </lineage>
</organism>
<evidence type="ECO:0000256" key="3">
    <source>
        <dbReference type="ARBA" id="ARBA00022676"/>
    </source>
</evidence>
<dbReference type="Gene3D" id="3.90.550.10">
    <property type="entry name" value="Spore Coat Polysaccharide Biosynthesis Protein SpsA, Chain A"/>
    <property type="match status" value="1"/>
</dbReference>
<comment type="pathway">
    <text evidence="8">Carotenoid biosynthesis; staphyloxanthin biosynthesis; staphyloxanthin from farnesyl diphosphate: step 4/5.</text>
</comment>
<evidence type="ECO:0000256" key="8">
    <source>
        <dbReference type="ARBA" id="ARBA00037904"/>
    </source>
</evidence>
<dbReference type="RefSeq" id="WP_084670168.1">
    <property type="nucleotide sequence ID" value="NZ_FRCF01000013.1"/>
</dbReference>
<keyword evidence="4 13" id="KW-0808">Transferase</keyword>
<feature type="transmembrane region" description="Helical" evidence="11">
    <location>
        <begin position="271"/>
        <end position="292"/>
    </location>
</feature>
<evidence type="ECO:0000256" key="4">
    <source>
        <dbReference type="ARBA" id="ARBA00022679"/>
    </source>
</evidence>
<keyword evidence="11" id="KW-1133">Transmembrane helix</keyword>
<evidence type="ECO:0000256" key="1">
    <source>
        <dbReference type="ARBA" id="ARBA00004236"/>
    </source>
</evidence>
<dbReference type="OrthoDB" id="9806525at2"/>
<sequence length="368" mass="41027">MMINIILGLLAIGVGMMMFRSLPRPVNRDEDAGYPFVSIIIPARNEAERISSLLKSLQEQDFRSFEVLVVDDHSTDSTVSVASAFDATVLHNDSKAAGAGKSSACWHGVQHSKGEWLLFLDADTRFSTPDSLRNLLALYRRKGAKGILSLQPFHRIEDMYENLSAIFNVIVVVGMNVFTVWGKRFEPAGSFGPCILSNRADYLSTAGHKGIQEAIMDDLALGQAYLDRDLPVHCMGGKGVISFRMYPEGFKSLVEGWCKSFALGSKATHPIVMLMTIIWISGSFISTGAFISSLIAMDLVLIVLTGVVYLLYALQTMIFARRCGDFKRFIFIFHPILFSFFAGVFVYSIFRVYILRTVNWKGRKINVK</sequence>
<dbReference type="EMBL" id="FRCF01000013">
    <property type="protein sequence ID" value="SHM52234.1"/>
    <property type="molecule type" value="Genomic_DNA"/>
</dbReference>
<evidence type="ECO:0000256" key="2">
    <source>
        <dbReference type="ARBA" id="ARBA00022475"/>
    </source>
</evidence>
<dbReference type="STRING" id="1123231.SAMN02745189_02297"/>
<dbReference type="InterPro" id="IPR001173">
    <property type="entry name" value="Glyco_trans_2-like"/>
</dbReference>
<evidence type="ECO:0000256" key="5">
    <source>
        <dbReference type="ARBA" id="ARBA00022746"/>
    </source>
</evidence>
<dbReference type="CDD" id="cd00761">
    <property type="entry name" value="Glyco_tranf_GTA_type"/>
    <property type="match status" value="1"/>
</dbReference>